<evidence type="ECO:0000256" key="4">
    <source>
        <dbReference type="SAM" id="SignalP"/>
    </source>
</evidence>
<evidence type="ECO:0000313" key="6">
    <source>
        <dbReference type="Proteomes" id="UP000502823"/>
    </source>
</evidence>
<gene>
    <name evidence="5" type="ORF">Cfor_09911</name>
</gene>
<organism evidence="5 6">
    <name type="scientific">Coptotermes formosanus</name>
    <name type="common">Formosan subterranean termite</name>
    <dbReference type="NCBI Taxonomy" id="36987"/>
    <lineage>
        <taxon>Eukaryota</taxon>
        <taxon>Metazoa</taxon>
        <taxon>Ecdysozoa</taxon>
        <taxon>Arthropoda</taxon>
        <taxon>Hexapoda</taxon>
        <taxon>Insecta</taxon>
        <taxon>Pterygota</taxon>
        <taxon>Neoptera</taxon>
        <taxon>Polyneoptera</taxon>
        <taxon>Dictyoptera</taxon>
        <taxon>Blattodea</taxon>
        <taxon>Blattoidea</taxon>
        <taxon>Termitoidae</taxon>
        <taxon>Rhinotermitidae</taxon>
        <taxon>Coptotermes</taxon>
    </lineage>
</organism>
<dbReference type="AlphaFoldDB" id="A0A6L2PBL5"/>
<accession>A0A6L2PBL5</accession>
<dbReference type="OrthoDB" id="10071059at2759"/>
<protein>
    <recommendedName>
        <fullName evidence="7">Cuticle protein</fullName>
    </recommendedName>
</protein>
<feature type="compositionally biased region" description="Basic and acidic residues" evidence="3">
    <location>
        <begin position="71"/>
        <end position="83"/>
    </location>
</feature>
<reference evidence="6" key="1">
    <citation type="submission" date="2020-01" db="EMBL/GenBank/DDBJ databases">
        <title>Draft genome sequence of the Termite Coptotermes fromosanus.</title>
        <authorList>
            <person name="Itakura S."/>
            <person name="Yosikawa Y."/>
            <person name="Umezawa K."/>
        </authorList>
    </citation>
    <scope>NUCLEOTIDE SEQUENCE [LARGE SCALE GENOMIC DNA]</scope>
</reference>
<evidence type="ECO:0000256" key="3">
    <source>
        <dbReference type="SAM" id="MobiDB-lite"/>
    </source>
</evidence>
<feature type="signal peptide" evidence="4">
    <location>
        <begin position="1"/>
        <end position="18"/>
    </location>
</feature>
<dbReference type="GO" id="GO:0031012">
    <property type="term" value="C:extracellular matrix"/>
    <property type="evidence" value="ECO:0007669"/>
    <property type="project" value="TreeGrafter"/>
</dbReference>
<dbReference type="PROSITE" id="PS00233">
    <property type="entry name" value="CHIT_BIND_RR_1"/>
    <property type="match status" value="1"/>
</dbReference>
<name>A0A6L2PBL5_COPFO</name>
<dbReference type="InParanoid" id="A0A6L2PBL5"/>
<dbReference type="EMBL" id="BLKM01000181">
    <property type="protein sequence ID" value="GFG29889.1"/>
    <property type="molecule type" value="Genomic_DNA"/>
</dbReference>
<dbReference type="InterPro" id="IPR051217">
    <property type="entry name" value="Insect_Cuticle_Struc_Prot"/>
</dbReference>
<comment type="caution">
    <text evidence="5">The sequence shown here is derived from an EMBL/GenBank/DDBJ whole genome shotgun (WGS) entry which is preliminary data.</text>
</comment>
<keyword evidence="1 2" id="KW-0193">Cuticle</keyword>
<evidence type="ECO:0000256" key="2">
    <source>
        <dbReference type="PROSITE-ProRule" id="PRU00497"/>
    </source>
</evidence>
<sequence>MAFKLCILVASVLSVARAGDLEAGPALGPYAATASLYSPAIATYATPIAKAVDDSYSSPQYAFSYGVNDPHTGDNKEHHESRSGDVVQGRYSLVESDGTRRTVEYTADPVNGFNAVVHKTPAVAAAVTKVAAPVPTTIAASIPATYAAPVLATYASPTLSYGASLPYAGPAAVSYGSDHSLAYGVSPSLAYGLGGLTYGTAYGLPRGALSYGEGITYGVPYSSIYGVSPAVAYGAGLPYGTGHLGAADVIGRTYFR</sequence>
<dbReference type="InterPro" id="IPR031311">
    <property type="entry name" value="CHIT_BIND_RR_consensus"/>
</dbReference>
<dbReference type="PANTHER" id="PTHR12236:SF75">
    <property type="entry name" value="CUTICULAR PROTEIN 62BB, ISOFORM A"/>
    <property type="match status" value="1"/>
</dbReference>
<dbReference type="PRINTS" id="PR00947">
    <property type="entry name" value="CUTICLE"/>
</dbReference>
<evidence type="ECO:0000256" key="1">
    <source>
        <dbReference type="ARBA" id="ARBA00022460"/>
    </source>
</evidence>
<dbReference type="InterPro" id="IPR000618">
    <property type="entry name" value="Insect_cuticle"/>
</dbReference>
<proteinExistence type="predicted"/>
<dbReference type="GO" id="GO:0005615">
    <property type="term" value="C:extracellular space"/>
    <property type="evidence" value="ECO:0007669"/>
    <property type="project" value="TreeGrafter"/>
</dbReference>
<dbReference type="Pfam" id="PF00379">
    <property type="entry name" value="Chitin_bind_4"/>
    <property type="match status" value="1"/>
</dbReference>
<dbReference type="Proteomes" id="UP000502823">
    <property type="component" value="Unassembled WGS sequence"/>
</dbReference>
<evidence type="ECO:0008006" key="7">
    <source>
        <dbReference type="Google" id="ProtNLM"/>
    </source>
</evidence>
<feature type="chain" id="PRO_5027031860" description="Cuticle protein" evidence="4">
    <location>
        <begin position="19"/>
        <end position="256"/>
    </location>
</feature>
<dbReference type="PROSITE" id="PS51155">
    <property type="entry name" value="CHIT_BIND_RR_2"/>
    <property type="match status" value="1"/>
</dbReference>
<keyword evidence="4" id="KW-0732">Signal</keyword>
<keyword evidence="6" id="KW-1185">Reference proteome</keyword>
<feature type="region of interest" description="Disordered" evidence="3">
    <location>
        <begin position="67"/>
        <end position="86"/>
    </location>
</feature>
<dbReference type="PANTHER" id="PTHR12236">
    <property type="entry name" value="STRUCTURAL CONTITUENT OF CUTICLE"/>
    <property type="match status" value="1"/>
</dbReference>
<evidence type="ECO:0000313" key="5">
    <source>
        <dbReference type="EMBL" id="GFG29889.1"/>
    </source>
</evidence>
<dbReference type="GO" id="GO:0042302">
    <property type="term" value="F:structural constituent of cuticle"/>
    <property type="evidence" value="ECO:0007669"/>
    <property type="project" value="UniProtKB-UniRule"/>
</dbReference>